<feature type="region of interest" description="Disordered" evidence="6">
    <location>
        <begin position="1805"/>
        <end position="1824"/>
    </location>
</feature>
<keyword evidence="9" id="KW-0808">Transferase</keyword>
<evidence type="ECO:0000256" key="2">
    <source>
        <dbReference type="ARBA" id="ARBA00022614"/>
    </source>
</evidence>
<dbReference type="PROSITE" id="PS50011">
    <property type="entry name" value="PROTEIN_KINASE_DOM"/>
    <property type="match status" value="1"/>
</dbReference>
<proteinExistence type="evidence at transcript level"/>
<dbReference type="Pfam" id="PF07714">
    <property type="entry name" value="PK_Tyr_Ser-Thr"/>
    <property type="match status" value="1"/>
</dbReference>
<gene>
    <name evidence="9" type="primary">MoPTK-u</name>
</gene>
<evidence type="ECO:0000313" key="9">
    <source>
        <dbReference type="EMBL" id="BAG55503.1"/>
    </source>
</evidence>
<keyword evidence="7" id="KW-0472">Membrane</keyword>
<dbReference type="SUPFAM" id="SSF52047">
    <property type="entry name" value="RNI-like"/>
    <property type="match status" value="1"/>
</dbReference>
<evidence type="ECO:0000256" key="4">
    <source>
        <dbReference type="ARBA" id="ARBA00051243"/>
    </source>
</evidence>
<name>B3XVW8_9EUKA</name>
<evidence type="ECO:0000256" key="6">
    <source>
        <dbReference type="SAM" id="MobiDB-lite"/>
    </source>
</evidence>
<dbReference type="PANTHER" id="PTHR24416">
    <property type="entry name" value="TYROSINE-PROTEIN KINASE RECEPTOR"/>
    <property type="match status" value="1"/>
</dbReference>
<evidence type="ECO:0000256" key="1">
    <source>
        <dbReference type="ARBA" id="ARBA00004167"/>
    </source>
</evidence>
<dbReference type="InterPro" id="IPR001245">
    <property type="entry name" value="Ser-Thr/Tyr_kinase_cat_dom"/>
</dbReference>
<dbReference type="InterPro" id="IPR008266">
    <property type="entry name" value="Tyr_kinase_AS"/>
</dbReference>
<dbReference type="SMART" id="SM00364">
    <property type="entry name" value="LRR_BAC"/>
    <property type="match status" value="5"/>
</dbReference>
<dbReference type="SMART" id="SM00219">
    <property type="entry name" value="TyrKc"/>
    <property type="match status" value="1"/>
</dbReference>
<dbReference type="Gene3D" id="1.10.510.10">
    <property type="entry name" value="Transferase(Phosphotransferase) domain 1"/>
    <property type="match status" value="1"/>
</dbReference>
<feature type="transmembrane region" description="Helical" evidence="7">
    <location>
        <begin position="1251"/>
        <end position="1270"/>
    </location>
</feature>
<dbReference type="InterPro" id="IPR011009">
    <property type="entry name" value="Kinase-like_dom_sf"/>
</dbReference>
<accession>B3XVW8</accession>
<dbReference type="SUPFAM" id="SSF52058">
    <property type="entry name" value="L domain-like"/>
    <property type="match status" value="2"/>
</dbReference>
<dbReference type="InterPro" id="IPR050122">
    <property type="entry name" value="RTK"/>
</dbReference>
<evidence type="ECO:0000256" key="5">
    <source>
        <dbReference type="PROSITE-ProRule" id="PRU10141"/>
    </source>
</evidence>
<dbReference type="InterPro" id="IPR020635">
    <property type="entry name" value="Tyr_kinase_cat_dom"/>
</dbReference>
<keyword evidence="7" id="KW-0812">Transmembrane</keyword>
<protein>
    <submittedName>
        <fullName evidence="9">Receptor-type protein tyrosine kinase</fullName>
    </submittedName>
</protein>
<comment type="catalytic activity">
    <reaction evidence="4">
        <text>L-tyrosyl-[protein] + ATP = O-phospho-L-tyrosyl-[protein] + ADP + H(+)</text>
        <dbReference type="Rhea" id="RHEA:10596"/>
        <dbReference type="Rhea" id="RHEA-COMP:10136"/>
        <dbReference type="Rhea" id="RHEA-COMP:20101"/>
        <dbReference type="ChEBI" id="CHEBI:15378"/>
        <dbReference type="ChEBI" id="CHEBI:30616"/>
        <dbReference type="ChEBI" id="CHEBI:46858"/>
        <dbReference type="ChEBI" id="CHEBI:61978"/>
        <dbReference type="ChEBI" id="CHEBI:456216"/>
        <dbReference type="EC" id="2.7.10.1"/>
    </reaction>
</comment>
<feature type="binding site" evidence="5">
    <location>
        <position position="1342"/>
    </location>
    <ligand>
        <name>ATP</name>
        <dbReference type="ChEBI" id="CHEBI:30616"/>
    </ligand>
</feature>
<dbReference type="PROSITE" id="PS51450">
    <property type="entry name" value="LRR"/>
    <property type="match status" value="1"/>
</dbReference>
<dbReference type="EMBL" id="AB098181">
    <property type="protein sequence ID" value="BAG55503.1"/>
    <property type="molecule type" value="mRNA"/>
</dbReference>
<dbReference type="PRINTS" id="PR00109">
    <property type="entry name" value="TYRKINASE"/>
</dbReference>
<dbReference type="InterPro" id="IPR000719">
    <property type="entry name" value="Prot_kinase_dom"/>
</dbReference>
<dbReference type="GO" id="GO:0007169">
    <property type="term" value="P:cell surface receptor protein tyrosine kinase signaling pathway"/>
    <property type="evidence" value="ECO:0007669"/>
    <property type="project" value="TreeGrafter"/>
</dbReference>
<evidence type="ECO:0000256" key="3">
    <source>
        <dbReference type="ARBA" id="ARBA00022737"/>
    </source>
</evidence>
<dbReference type="InterPro" id="IPR032675">
    <property type="entry name" value="LRR_dom_sf"/>
</dbReference>
<evidence type="ECO:0000259" key="8">
    <source>
        <dbReference type="PROSITE" id="PS50011"/>
    </source>
</evidence>
<feature type="domain" description="Protein kinase" evidence="8">
    <location>
        <begin position="1309"/>
        <end position="1603"/>
    </location>
</feature>
<dbReference type="GO" id="GO:0005886">
    <property type="term" value="C:plasma membrane"/>
    <property type="evidence" value="ECO:0007669"/>
    <property type="project" value="TreeGrafter"/>
</dbReference>
<dbReference type="InterPro" id="IPR019375">
    <property type="entry name" value="Ribosomal_bS1m"/>
</dbReference>
<feature type="region of interest" description="Disordered" evidence="6">
    <location>
        <begin position="1675"/>
        <end position="1702"/>
    </location>
</feature>
<dbReference type="GO" id="GO:0004714">
    <property type="term" value="F:transmembrane receptor protein tyrosine kinase activity"/>
    <property type="evidence" value="ECO:0007669"/>
    <property type="project" value="UniProtKB-EC"/>
</dbReference>
<dbReference type="CDD" id="cd00192">
    <property type="entry name" value="PTKc"/>
    <property type="match status" value="1"/>
</dbReference>
<dbReference type="Pfam" id="PF13855">
    <property type="entry name" value="LRR_8"/>
    <property type="match status" value="3"/>
</dbReference>
<evidence type="ECO:0000256" key="7">
    <source>
        <dbReference type="SAM" id="Phobius"/>
    </source>
</evidence>
<dbReference type="SMART" id="SM00369">
    <property type="entry name" value="LRR_TYP"/>
    <property type="match status" value="11"/>
</dbReference>
<keyword evidence="9" id="KW-0675">Receptor</keyword>
<reference evidence="9" key="1">
    <citation type="journal article" date="2008" name="FEBS Lett.">
        <title>Ancient divergence of animal protein tyrosine kinase genes demonstrated by a gene family tree including choanoflagellate genes.</title>
        <authorList>
            <person name="Suga H."/>
            <person name="Sasaki G."/>
            <person name="Kuma K."/>
            <person name="Nishiyori H."/>
            <person name="Hirose N."/>
            <person name="Su Z.H."/>
            <person name="Iwabe N."/>
            <person name="Miyata T."/>
        </authorList>
    </citation>
    <scope>NUCLEOTIDE SEQUENCE</scope>
</reference>
<dbReference type="SUPFAM" id="SSF56112">
    <property type="entry name" value="Protein kinase-like (PK-like)"/>
    <property type="match status" value="1"/>
</dbReference>
<sequence>MAARLAAGLAWRSVSRTLATASSSAAPQESFASLLAKSPIIAQGALYEGRNLEGIIESQDAEHLFVNVGLKFPVVMKRTDVAIPQSLLVEGTRMIVRLKTSELTAHFQGESKHTSMYRAVGEFMRLVYKPLQATAESDAETTADADAFADCSAVVPLSLAEPPPLLPSLTGLSLANNGFTELPANYFENSTALVTLDLSGMQLTSLPPGIFSPLVNLRNLSLGYNQLASGNVYPYYPLVGLFTSLENLEFLNLDSLLAADEIFAQIMGTEFATNRHLASLSMQSWTSYAMSSFPPMLFQNLSRLQSLDFSSTEFQLTAPLLRPLVSLTSLSTAGPIAAGALATLAALEVLTVQEATSMPDLRGLRSLRELTFVGGDSFSGPLLSAPLVDQAALVTIGLQAPGASLDLHMLDPCLSLQSIYLTGLNITTTAANPFPTSTLSSLVSLSIDPGSNPPVDLFSIRASNLPSLQAWTMPNVHAGRYVPGFLARNTALSYLFWGAIAPSAISLDLLQDLSSLQTLDVSGPLSSPLSSTTLMRNRGLTTLTIHGNLTTLRQEYFWNNTALATIDLSFNQISALPAGVFTGLPLTYLDLSFNRLTTLPAFPLPPTLATLTLEQNPIVALPAEAFVNLSALQTLTLSSTNLTSLPAGLFQDMSSLAHLDLSSNAGLVRLGSDVFAGLRHSRFRQLILRDCSLTSLEPAQFWGLGGLIDPVSVSAATDGSQQAAGVFLDLRNNQLTTISPSTLPLLGYQMDLIMDGNPSTCSYASAALWALGRLNCSCKPGYTGNGHYCEDMAVAGCLSGQSLIDDACVECPAGTYTAIGHTGPCPPCAAGTIDDDHNPTTPCIPCTQAGLYVPPGAAGMCANYTCAVETIDADNSAATPCVDICAGCQCAGLLLNCSWRGLRAIPPIPRHFLGLDLSHNAITLLPANAFVTAPNLMSVNLDSNAVVTIEPAAFTGWANATITMLSNPSSCGNEVAGVGCICAVGYGHEDSRACVALPASPCPAGRIGFREGAVTSCLYCNGSGWYVPPGVYGVCQEFYCLASTTDTDSDPSTPCDSCNPGTYVPLGSSGPCSSHVCPPGTSDVDANPASRCRTCAPGEYAPAGSVGACEYFICPIGTSDVDASPATPCVQCPPGSHPLPGSIGNCSRYLCPAGTTDADYNPASSCDPLGPGHYTPPGSAGPAALFECLPGSADVDYIAATPCIECQMTNVFVPRGSAGPCELYRCKSGYISPNATVECYPEPPTPLNTGLFYLFLLLLPVLVGAVFYYVKVERRRRKHLKTIVALNDELLRVTRGRKPRFLPRKQIRLDQHDVLGQGHFGEVVHGYYFDAETKVPRIVAVKMFKPRAERTHFDVQSEPRDTVYGPDSIVRPTEAENREYLSEPFFLKMFSDLASGEEINIVRLIGVVNENSPPQPLLIVTELCGRGNLLEYLRKRSQMDRAPIFQLDRLRIAYGIASGMELVHEHNVIHRDLAARNILITDDVVAKVADFGHAAALPIDHTSDSDVHFAPRWMAPEAYQTWTKACDIWSFGVVLWEIWTDCRVPYDDLDFDQVIPAVKHGRRLDFHAEDPPCTKTIMELITNCWKSPHQRPSFKELKEQLGLVLTCMQEDEQAVHDSTPAPTPAPQLQHYNRIGGEFERPGVIPLRVHDGRSATDPPVARAVDRLVDRGVDRLVDRTANQHPSDSSDSEDSEYGPGLEGRPLLAHARPARGLGSYVRSPPQMVPLTATNVAAVASVAAPRNDMAAMQTLQHNMSPQALPLPGNTSHAQATPLHQNNMLAMRAQTYATDMMAPLTPTPHFLLGDMPAGRVRSESHSDSSTASGHTVSKLVIPEYYSNLDGHRRQPADVIQLQTLPGRDLLSG</sequence>
<keyword evidence="7" id="KW-1133">Transmembrane helix</keyword>
<keyword evidence="3" id="KW-0677">Repeat</keyword>
<dbReference type="PROSITE" id="PS00107">
    <property type="entry name" value="PROTEIN_KINASE_ATP"/>
    <property type="match status" value="1"/>
</dbReference>
<comment type="subcellular location">
    <subcellularLocation>
        <location evidence="1">Membrane</location>
        <topology evidence="1">Single-pass membrane protein</topology>
    </subcellularLocation>
</comment>
<keyword evidence="9" id="KW-0418">Kinase</keyword>
<dbReference type="InterPro" id="IPR017441">
    <property type="entry name" value="Protein_kinase_ATP_BS"/>
</dbReference>
<dbReference type="InterPro" id="IPR001611">
    <property type="entry name" value="Leu-rich_rpt"/>
</dbReference>
<dbReference type="GO" id="GO:0043235">
    <property type="term" value="C:receptor complex"/>
    <property type="evidence" value="ECO:0007669"/>
    <property type="project" value="TreeGrafter"/>
</dbReference>
<dbReference type="PANTHER" id="PTHR24416:SF617">
    <property type="entry name" value="RET ONCOGENE, ISOFORM A"/>
    <property type="match status" value="1"/>
</dbReference>
<dbReference type="InterPro" id="IPR003591">
    <property type="entry name" value="Leu-rich_rpt_typical-subtyp"/>
</dbReference>
<dbReference type="PROSITE" id="PS00109">
    <property type="entry name" value="PROTEIN_KINASE_TYR"/>
    <property type="match status" value="1"/>
</dbReference>
<organism evidence="9">
    <name type="scientific">Monosiga ovata</name>
    <dbReference type="NCBI Taxonomy" id="81526"/>
    <lineage>
        <taxon>Eukaryota</taxon>
        <taxon>Choanoflagellata</taxon>
        <taxon>Craspedida</taxon>
        <taxon>Salpingoecidae</taxon>
        <taxon>Monosiga</taxon>
    </lineage>
</organism>
<dbReference type="Pfam" id="PF10246">
    <property type="entry name" value="MRP-S35"/>
    <property type="match status" value="1"/>
</dbReference>
<keyword evidence="2" id="KW-0433">Leucine-rich repeat</keyword>
<keyword evidence="5" id="KW-0547">Nucleotide-binding</keyword>
<dbReference type="SMART" id="SM01411">
    <property type="entry name" value="Ephrin_rec_like"/>
    <property type="match status" value="4"/>
</dbReference>
<dbReference type="Gene3D" id="3.80.10.10">
    <property type="entry name" value="Ribonuclease Inhibitor"/>
    <property type="match status" value="4"/>
</dbReference>
<keyword evidence="5" id="KW-0067">ATP-binding</keyword>
<dbReference type="Gene3D" id="3.30.200.20">
    <property type="entry name" value="Phosphorylase Kinase, domain 1"/>
    <property type="match status" value="1"/>
</dbReference>
<dbReference type="GO" id="GO:0005524">
    <property type="term" value="F:ATP binding"/>
    <property type="evidence" value="ECO:0007669"/>
    <property type="project" value="UniProtKB-UniRule"/>
</dbReference>